<evidence type="ECO:0008006" key="3">
    <source>
        <dbReference type="Google" id="ProtNLM"/>
    </source>
</evidence>
<comment type="caution">
    <text evidence="2">The sequence shown here is derived from an EMBL/GenBank/DDBJ whole genome shotgun (WGS) entry which is preliminary data.</text>
</comment>
<dbReference type="EMBL" id="VSSQ01001116">
    <property type="protein sequence ID" value="MPM05261.1"/>
    <property type="molecule type" value="Genomic_DNA"/>
</dbReference>
<keyword evidence="1" id="KW-1005">Bacterial flagellum biogenesis</keyword>
<organism evidence="2">
    <name type="scientific">bioreactor metagenome</name>
    <dbReference type="NCBI Taxonomy" id="1076179"/>
    <lineage>
        <taxon>unclassified sequences</taxon>
        <taxon>metagenomes</taxon>
        <taxon>ecological metagenomes</taxon>
    </lineage>
</organism>
<accession>A0A644WP29</accession>
<sequence>MTVSAVNSANETNYTAAANEALRETNSELGKDAFLKILIAQLSNQDPLDPLKDKDFIAQMAQFSTLEQMTNMNKSIEQMNAITKGSAVNYIGRVVEYLDDEGLSTYGTVAYVRFDTSGVILTTTEEIDIPLEKVVAVG</sequence>
<dbReference type="NCBIfam" id="NF007197">
    <property type="entry name" value="PRK09618.1"/>
    <property type="match status" value="1"/>
</dbReference>
<gene>
    <name evidence="2" type="ORF">SDC9_51549</name>
</gene>
<protein>
    <recommendedName>
        <fullName evidence="3">Basal-body rod modification protein FlgD</fullName>
    </recommendedName>
</protein>
<evidence type="ECO:0000313" key="2">
    <source>
        <dbReference type="EMBL" id="MPM05261.1"/>
    </source>
</evidence>
<dbReference type="Pfam" id="PF03963">
    <property type="entry name" value="FlgD"/>
    <property type="match status" value="1"/>
</dbReference>
<name>A0A644WP29_9ZZZZ</name>
<dbReference type="GO" id="GO:0044781">
    <property type="term" value="P:bacterial-type flagellum organization"/>
    <property type="evidence" value="ECO:0007669"/>
    <property type="project" value="UniProtKB-KW"/>
</dbReference>
<dbReference type="InterPro" id="IPR005648">
    <property type="entry name" value="FlgD"/>
</dbReference>
<evidence type="ECO:0000256" key="1">
    <source>
        <dbReference type="ARBA" id="ARBA00022795"/>
    </source>
</evidence>
<dbReference type="AlphaFoldDB" id="A0A644WP29"/>
<reference evidence="2" key="1">
    <citation type="submission" date="2019-08" db="EMBL/GenBank/DDBJ databases">
        <authorList>
            <person name="Kucharzyk K."/>
            <person name="Murdoch R.W."/>
            <person name="Higgins S."/>
            <person name="Loffler F."/>
        </authorList>
    </citation>
    <scope>NUCLEOTIDE SEQUENCE</scope>
</reference>
<proteinExistence type="predicted"/>